<keyword evidence="2" id="KW-1133">Transmembrane helix</keyword>
<evidence type="ECO:0000256" key="2">
    <source>
        <dbReference type="SAM" id="Phobius"/>
    </source>
</evidence>
<feature type="compositionally biased region" description="Low complexity" evidence="1">
    <location>
        <begin position="133"/>
        <end position="177"/>
    </location>
</feature>
<dbReference type="KEGG" id="scy:SCATT_29320"/>
<evidence type="ECO:0000313" key="3">
    <source>
        <dbReference type="EMBL" id="AEW95303.1"/>
    </source>
</evidence>
<keyword evidence="2" id="KW-0812">Transmembrane</keyword>
<feature type="transmembrane region" description="Helical" evidence="2">
    <location>
        <begin position="67"/>
        <end position="86"/>
    </location>
</feature>
<feature type="compositionally biased region" description="Low complexity" evidence="1">
    <location>
        <begin position="302"/>
        <end position="312"/>
    </location>
</feature>
<evidence type="ECO:0000313" key="4">
    <source>
        <dbReference type="Proteomes" id="UP000007842"/>
    </source>
</evidence>
<keyword evidence="2" id="KW-0472">Membrane</keyword>
<gene>
    <name evidence="3" type="ordered locus">SCATT_29320</name>
</gene>
<dbReference type="RefSeq" id="WP_014628050.1">
    <property type="nucleotide sequence ID" value="NC_017586.1"/>
</dbReference>
<feature type="compositionally biased region" description="Low complexity" evidence="1">
    <location>
        <begin position="96"/>
        <end position="110"/>
    </location>
</feature>
<accession>G8WS63</accession>
<dbReference type="STRING" id="1003195.SCATT_29320"/>
<dbReference type="OrthoDB" id="3872225at2"/>
<feature type="region of interest" description="Disordered" evidence="1">
    <location>
        <begin position="270"/>
        <end position="355"/>
    </location>
</feature>
<organism evidence="3 4">
    <name type="scientific">Streptantibioticus cattleyicolor (strain ATCC 35852 / DSM 46488 / JCM 4925 / NBRC 14057 / NRRL 8057)</name>
    <name type="common">Streptomyces cattleya</name>
    <dbReference type="NCBI Taxonomy" id="1003195"/>
    <lineage>
        <taxon>Bacteria</taxon>
        <taxon>Bacillati</taxon>
        <taxon>Actinomycetota</taxon>
        <taxon>Actinomycetes</taxon>
        <taxon>Kitasatosporales</taxon>
        <taxon>Streptomycetaceae</taxon>
        <taxon>Streptantibioticus</taxon>
    </lineage>
</organism>
<sequence>MNRPGPDQPHGMAHEDHHPGPAGERPEDDLDLRHLLRQAVDGIEPAPHALERLRQAVPARRTRRRQAMVGAAAGVLLIGTAVPAVVHATGADDTPVTTAAAASGPRARTTGPGGPGPAEQGATGGGPVGPAGGVLPSAGGSAPASPAPSSGAPDAQPGKSRPPAATMAATSPTCTAPQLGKGSAQTGSPDRAGRIRGAFRVVNVSDLSCTVGGGGEITVTAQGAADPTKVQVVDHTAGDPATDLPDPATAPDSLILPPGKAYQVQFEWVPSNCASSPPPASGGSGDHNTPGTTTGDTPAQHPDTPADGTTTAPPAPTAAVTLAHIPDGSTQPAATTTLPTPCAGTLYRTPPLPTP</sequence>
<feature type="compositionally biased region" description="Polar residues" evidence="1">
    <location>
        <begin position="286"/>
        <end position="297"/>
    </location>
</feature>
<reference evidence="4" key="1">
    <citation type="submission" date="2011-12" db="EMBL/GenBank/DDBJ databases">
        <title>Complete genome sequence of Streptomyces cattleya strain DSM 46488.</title>
        <authorList>
            <person name="Ou H.-Y."/>
            <person name="Li P."/>
            <person name="Zhao C."/>
            <person name="O'Hagan D."/>
            <person name="Deng Z."/>
        </authorList>
    </citation>
    <scope>NUCLEOTIDE SEQUENCE [LARGE SCALE GENOMIC DNA]</scope>
    <source>
        <strain evidence="4">ATCC 35852 / DSM 46488 / JCM 4925 / NBRC 14057 / NRRL 8057</strain>
    </source>
</reference>
<keyword evidence="4" id="KW-1185">Reference proteome</keyword>
<evidence type="ECO:0008006" key="5">
    <source>
        <dbReference type="Google" id="ProtNLM"/>
    </source>
</evidence>
<dbReference type="PATRIC" id="fig|1003195.29.peg.2932"/>
<name>G8WS63_STREN</name>
<dbReference type="eggNOG" id="ENOG503342J">
    <property type="taxonomic scope" value="Bacteria"/>
</dbReference>
<dbReference type="Proteomes" id="UP000007842">
    <property type="component" value="Chromosome"/>
</dbReference>
<feature type="region of interest" description="Disordered" evidence="1">
    <location>
        <begin position="1"/>
        <end position="31"/>
    </location>
</feature>
<feature type="compositionally biased region" description="Low complexity" evidence="1">
    <location>
        <begin position="330"/>
        <end position="345"/>
    </location>
</feature>
<evidence type="ECO:0000256" key="1">
    <source>
        <dbReference type="SAM" id="MobiDB-lite"/>
    </source>
</evidence>
<dbReference type="EMBL" id="CP003219">
    <property type="protein sequence ID" value="AEW95303.1"/>
    <property type="molecule type" value="Genomic_DNA"/>
</dbReference>
<dbReference type="HOGENOM" id="CLU_041425_0_0_11"/>
<proteinExistence type="predicted"/>
<dbReference type="AlphaFoldDB" id="G8WS63"/>
<feature type="region of interest" description="Disordered" evidence="1">
    <location>
        <begin position="96"/>
        <end position="191"/>
    </location>
</feature>
<feature type="compositionally biased region" description="Gly residues" evidence="1">
    <location>
        <begin position="122"/>
        <end position="132"/>
    </location>
</feature>
<protein>
    <recommendedName>
        <fullName evidence="5">DUF4232 domain-containing protein</fullName>
    </recommendedName>
</protein>